<evidence type="ECO:0000313" key="1">
    <source>
        <dbReference type="EMBL" id="RUR34909.1"/>
    </source>
</evidence>
<dbReference type="EMBL" id="RZHF01000001">
    <property type="protein sequence ID" value="RUR34909.1"/>
    <property type="molecule type" value="Genomic_DNA"/>
</dbReference>
<sequence length="192" mass="21699">MTDLTHEDRLFLRELQKNIAASLAGYFDQAFGTNVLPATGASITIEGEVKMNMYDHAPGLAFFEKETSRSVAVPPYTEYYKLRELAEAGFAEFYQASSEAEDVYEGLFRPLIMRICNSGGVVIDLYERGGWLVDTMPPSQWTETAVQIEELNREGSFQSGWDNFSTAQRLHRQASRLQQLLTLSRHRTKCAA</sequence>
<dbReference type="RefSeq" id="WP_035557883.1">
    <property type="nucleotide sequence ID" value="NZ_RZHF01000001.1"/>
</dbReference>
<organism evidence="1 2">
    <name type="scientific">Vreelandella nanhaiensis</name>
    <dbReference type="NCBI Taxonomy" id="1258546"/>
    <lineage>
        <taxon>Bacteria</taxon>
        <taxon>Pseudomonadati</taxon>
        <taxon>Pseudomonadota</taxon>
        <taxon>Gammaproteobacteria</taxon>
        <taxon>Oceanospirillales</taxon>
        <taxon>Halomonadaceae</taxon>
        <taxon>Vreelandella</taxon>
    </lineage>
</organism>
<comment type="caution">
    <text evidence="1">The sequence shown here is derived from an EMBL/GenBank/DDBJ whole genome shotgun (WGS) entry which is preliminary data.</text>
</comment>
<evidence type="ECO:0000313" key="2">
    <source>
        <dbReference type="Proteomes" id="UP000287023"/>
    </source>
</evidence>
<reference evidence="1 2" key="1">
    <citation type="submission" date="2018-12" db="EMBL/GenBank/DDBJ databases">
        <title>three novel Halomonas strain isolated from plants.</title>
        <authorList>
            <person name="Sun C."/>
        </authorList>
    </citation>
    <scope>NUCLEOTIDE SEQUENCE [LARGE SCALE GENOMIC DNA]</scope>
    <source>
        <strain evidence="1 2">JCM 18142</strain>
    </source>
</reference>
<proteinExistence type="predicted"/>
<keyword evidence="2" id="KW-1185">Reference proteome</keyword>
<name>A0A433KYV8_9GAMM</name>
<dbReference type="AlphaFoldDB" id="A0A433KYV8"/>
<accession>A0A433KYV8</accession>
<dbReference type="Proteomes" id="UP000287023">
    <property type="component" value="Unassembled WGS sequence"/>
</dbReference>
<protein>
    <submittedName>
        <fullName evidence="1">Uncharacterized protein</fullName>
    </submittedName>
</protein>
<dbReference type="OrthoDB" id="6867088at2"/>
<gene>
    <name evidence="1" type="ORF">ELY38_00185</name>
</gene>